<reference evidence="3" key="1">
    <citation type="journal article" date="2017" name="Nat. Microbiol.">
        <title>Global analysis of biosynthetic gene clusters reveals vast potential of secondary metabolite production in Penicillium species.</title>
        <authorList>
            <person name="Nielsen J.C."/>
            <person name="Grijseels S."/>
            <person name="Prigent S."/>
            <person name="Ji B."/>
            <person name="Dainat J."/>
            <person name="Nielsen K.F."/>
            <person name="Frisvad J.C."/>
            <person name="Workman M."/>
            <person name="Nielsen J."/>
        </authorList>
    </citation>
    <scope>NUCLEOTIDE SEQUENCE [LARGE SCALE GENOMIC DNA]</scope>
    <source>
        <strain evidence="3">IBT 13039</strain>
    </source>
</reference>
<organism evidence="2 3">
    <name type="scientific">Penicillium nalgiovense</name>
    <dbReference type="NCBI Taxonomy" id="60175"/>
    <lineage>
        <taxon>Eukaryota</taxon>
        <taxon>Fungi</taxon>
        <taxon>Dikarya</taxon>
        <taxon>Ascomycota</taxon>
        <taxon>Pezizomycotina</taxon>
        <taxon>Eurotiomycetes</taxon>
        <taxon>Eurotiomycetidae</taxon>
        <taxon>Eurotiales</taxon>
        <taxon>Aspergillaceae</taxon>
        <taxon>Penicillium</taxon>
    </lineage>
</organism>
<keyword evidence="3" id="KW-1185">Reference proteome</keyword>
<name>A0A1V6YWH7_PENNA</name>
<evidence type="ECO:0000256" key="1">
    <source>
        <dbReference type="SAM" id="MobiDB-lite"/>
    </source>
</evidence>
<proteinExistence type="predicted"/>
<feature type="compositionally biased region" description="Low complexity" evidence="1">
    <location>
        <begin position="53"/>
        <end position="64"/>
    </location>
</feature>
<feature type="region of interest" description="Disordered" evidence="1">
    <location>
        <begin position="36"/>
        <end position="79"/>
    </location>
</feature>
<feature type="compositionally biased region" description="Polar residues" evidence="1">
    <location>
        <begin position="36"/>
        <end position="52"/>
    </location>
</feature>
<protein>
    <submittedName>
        <fullName evidence="2">Uncharacterized protein</fullName>
    </submittedName>
</protein>
<sequence>MLLELVEVPELSGFIVVKDNELSAVQNPVQSITIQQKKRLLSTNTQPTKSMTNSNNSNNNNNNNISKRRTNEPPKGVSVEDYVRKWLAHKSEKSDTMTI</sequence>
<gene>
    <name evidence="2" type="ORF">PENNAL_c0009G05698</name>
</gene>
<dbReference type="Proteomes" id="UP000191691">
    <property type="component" value="Unassembled WGS sequence"/>
</dbReference>
<evidence type="ECO:0000313" key="2">
    <source>
        <dbReference type="EMBL" id="OQE91522.1"/>
    </source>
</evidence>
<comment type="caution">
    <text evidence="2">The sequence shown here is derived from an EMBL/GenBank/DDBJ whole genome shotgun (WGS) entry which is preliminary data.</text>
</comment>
<dbReference type="EMBL" id="MOOB01000009">
    <property type="protein sequence ID" value="OQE91522.1"/>
    <property type="molecule type" value="Genomic_DNA"/>
</dbReference>
<accession>A0A1V6YWH7</accession>
<dbReference type="AlphaFoldDB" id="A0A1V6YWH7"/>
<evidence type="ECO:0000313" key="3">
    <source>
        <dbReference type="Proteomes" id="UP000191691"/>
    </source>
</evidence>